<reference evidence="2" key="1">
    <citation type="submission" date="2024-02" db="EMBL/GenBank/DDBJ databases">
        <title>Complete genome sequence of Vreelandella sp. SM1641, a marine exopolysaccharide-producing bacterium isolated from deep-sea hydrothermal sediment of the southwest Indian Ocean.</title>
        <authorList>
            <person name="Zhu H."/>
            <person name="Sun M."/>
        </authorList>
    </citation>
    <scope>NUCLEOTIDE SEQUENCE</scope>
    <source>
        <strain evidence="2">SM1641</strain>
    </source>
</reference>
<dbReference type="AlphaFoldDB" id="A0AAU7XJ05"/>
<organism evidence="2">
    <name type="scientific">Vreelandella sp. SM1641</name>
    <dbReference type="NCBI Taxonomy" id="3126101"/>
    <lineage>
        <taxon>Bacteria</taxon>
        <taxon>Pseudomonadati</taxon>
        <taxon>Pseudomonadota</taxon>
        <taxon>Gammaproteobacteria</taxon>
        <taxon>Oceanospirillales</taxon>
        <taxon>Halomonadaceae</taxon>
        <taxon>Vreelandella</taxon>
    </lineage>
</organism>
<gene>
    <name evidence="2" type="ORF">V8F66_15180</name>
</gene>
<keyword evidence="1" id="KW-0233">DNA recombination</keyword>
<proteinExistence type="predicted"/>
<dbReference type="GO" id="GO:0003677">
    <property type="term" value="F:DNA binding"/>
    <property type="evidence" value="ECO:0007669"/>
    <property type="project" value="InterPro"/>
</dbReference>
<dbReference type="InterPro" id="IPR011010">
    <property type="entry name" value="DNA_brk_join_enz"/>
</dbReference>
<evidence type="ECO:0000256" key="1">
    <source>
        <dbReference type="ARBA" id="ARBA00023172"/>
    </source>
</evidence>
<evidence type="ECO:0000313" key="2">
    <source>
        <dbReference type="EMBL" id="XBY57630.1"/>
    </source>
</evidence>
<dbReference type="Gene3D" id="1.10.443.10">
    <property type="entry name" value="Intergrase catalytic core"/>
    <property type="match status" value="1"/>
</dbReference>
<evidence type="ECO:0008006" key="3">
    <source>
        <dbReference type="Google" id="ProtNLM"/>
    </source>
</evidence>
<dbReference type="InterPro" id="IPR013762">
    <property type="entry name" value="Integrase-like_cat_sf"/>
</dbReference>
<dbReference type="GO" id="GO:0006310">
    <property type="term" value="P:DNA recombination"/>
    <property type="evidence" value="ECO:0007669"/>
    <property type="project" value="UniProtKB-KW"/>
</dbReference>
<sequence length="44" mass="5113">MVETGLSDQEVAAISGHKSMQMLRRYTHLRAEDLVEKLDRLREV</sequence>
<dbReference type="SUPFAM" id="SSF56349">
    <property type="entry name" value="DNA breaking-rejoining enzymes"/>
    <property type="match status" value="1"/>
</dbReference>
<name>A0AAU7XJ05_9GAMM</name>
<dbReference type="RefSeq" id="WP_226938609.1">
    <property type="nucleotide sequence ID" value="NZ_CP158484.1"/>
</dbReference>
<dbReference type="GO" id="GO:0015074">
    <property type="term" value="P:DNA integration"/>
    <property type="evidence" value="ECO:0007669"/>
    <property type="project" value="InterPro"/>
</dbReference>
<accession>A0AAU7XJ05</accession>
<protein>
    <recommendedName>
        <fullName evidence="3">Tyr recombinase domain-containing protein</fullName>
    </recommendedName>
</protein>
<dbReference type="KEGG" id="vrs:V8F66_15180"/>
<dbReference type="EMBL" id="CP158484">
    <property type="protein sequence ID" value="XBY57630.1"/>
    <property type="molecule type" value="Genomic_DNA"/>
</dbReference>